<dbReference type="PROSITE" id="PS51186">
    <property type="entry name" value="GNAT"/>
    <property type="match status" value="1"/>
</dbReference>
<accession>A0ABU2B677</accession>
<name>A0ABU2B677_9CORY</name>
<keyword evidence="3" id="KW-1185">Reference proteome</keyword>
<organism evidence="2 3">
    <name type="scientific">Corynebacterium felinum</name>
    <dbReference type="NCBI Taxonomy" id="131318"/>
    <lineage>
        <taxon>Bacteria</taxon>
        <taxon>Bacillati</taxon>
        <taxon>Actinomycetota</taxon>
        <taxon>Actinomycetes</taxon>
        <taxon>Mycobacteriales</taxon>
        <taxon>Corynebacteriaceae</taxon>
        <taxon>Corynebacterium</taxon>
    </lineage>
</organism>
<proteinExistence type="predicted"/>
<dbReference type="Proteomes" id="UP001183619">
    <property type="component" value="Unassembled WGS sequence"/>
</dbReference>
<dbReference type="CDD" id="cd04301">
    <property type="entry name" value="NAT_SF"/>
    <property type="match status" value="1"/>
</dbReference>
<evidence type="ECO:0000313" key="2">
    <source>
        <dbReference type="EMBL" id="MDR7353886.1"/>
    </source>
</evidence>
<dbReference type="InterPro" id="IPR016181">
    <property type="entry name" value="Acyl_CoA_acyltransferase"/>
</dbReference>
<sequence>MSHIFRSDAVNIGDRVVLRRTLPGASEREAQAAHTDIIGHIIGINQGISVLIRPQSAGGYPSAAEAIEVPWPEIHIMKKLSPRTIRNSDIRAIELAYAKAFPGIEHRWSDCGQWLLRAGDGITERSNSAAPLGPSAPFVEVPVAEIQQFYASHHLPPLILLPERIGKAALRHVRDLGPEIIVMTRDLATLPTVDEFTPQDMAVEFRVDDTPDEQWLSLYHFRGATLPARALQLLRTEIDGTMGFGRLTIDGTTVAITRGTITDDYLGYSAVEVAPAYRRRGLGTLLGAHMLRWGAHQGAHTAYLQVISTNTAGIGLYEKLGFTEHHRHRYGTLDQHTAPEN</sequence>
<dbReference type="PANTHER" id="PTHR43072">
    <property type="entry name" value="N-ACETYLTRANSFERASE"/>
    <property type="match status" value="1"/>
</dbReference>
<dbReference type="InterPro" id="IPR056935">
    <property type="entry name" value="Rv0428c-like_C"/>
</dbReference>
<dbReference type="Pfam" id="PF24553">
    <property type="entry name" value="Rv0428c_C"/>
    <property type="match status" value="1"/>
</dbReference>
<evidence type="ECO:0000259" key="1">
    <source>
        <dbReference type="PROSITE" id="PS51186"/>
    </source>
</evidence>
<dbReference type="Gene3D" id="3.40.630.30">
    <property type="match status" value="1"/>
</dbReference>
<reference evidence="2 3" key="1">
    <citation type="submission" date="2023-07" db="EMBL/GenBank/DDBJ databases">
        <title>Sequencing the genomes of 1000 actinobacteria strains.</title>
        <authorList>
            <person name="Klenk H.-P."/>
        </authorList>
    </citation>
    <scope>NUCLEOTIDE SEQUENCE [LARGE SCALE GENOMIC DNA]</scope>
    <source>
        <strain evidence="2 3">DSM 44508</strain>
    </source>
</reference>
<gene>
    <name evidence="2" type="ORF">J2S37_000424</name>
</gene>
<feature type="domain" description="N-acetyltransferase" evidence="1">
    <location>
        <begin position="203"/>
        <end position="341"/>
    </location>
</feature>
<dbReference type="SUPFAM" id="SSF55729">
    <property type="entry name" value="Acyl-CoA N-acyltransferases (Nat)"/>
    <property type="match status" value="1"/>
</dbReference>
<dbReference type="RefSeq" id="WP_277103814.1">
    <property type="nucleotide sequence ID" value="NZ_BAAAJS010000014.1"/>
</dbReference>
<protein>
    <submittedName>
        <fullName evidence="2">GNAT superfamily N-acetyltransferase</fullName>
    </submittedName>
</protein>
<evidence type="ECO:0000313" key="3">
    <source>
        <dbReference type="Proteomes" id="UP001183619"/>
    </source>
</evidence>
<comment type="caution">
    <text evidence="2">The sequence shown here is derived from an EMBL/GenBank/DDBJ whole genome shotgun (WGS) entry which is preliminary data.</text>
</comment>
<dbReference type="InterPro" id="IPR000182">
    <property type="entry name" value="GNAT_dom"/>
</dbReference>
<dbReference type="EMBL" id="JAVDYF010000001">
    <property type="protein sequence ID" value="MDR7353886.1"/>
    <property type="molecule type" value="Genomic_DNA"/>
</dbReference>